<sequence>MMAPERQVLGALETKKSGKGIGNAEERDRHLTRRWSAPIASQALLKREAIVRTLRAGDDFRRRSRWRSKRWMKLYLQVLGTHQLDAGAPIEFAIPIAPENWGRSDGIVKLMFEVARSSEKTLAERTRGGGNWRKGPLCS</sequence>
<dbReference type="AlphaFoldDB" id="D6U217"/>
<proteinExistence type="predicted"/>
<evidence type="ECO:0000313" key="3">
    <source>
        <dbReference type="Proteomes" id="UP000004508"/>
    </source>
</evidence>
<protein>
    <submittedName>
        <fullName evidence="2">Uncharacterized protein</fullName>
    </submittedName>
</protein>
<keyword evidence="3" id="KW-1185">Reference proteome</keyword>
<dbReference type="InParanoid" id="D6U217"/>
<evidence type="ECO:0000313" key="2">
    <source>
        <dbReference type="EMBL" id="EFH80901.1"/>
    </source>
</evidence>
<reference evidence="2 3" key="1">
    <citation type="journal article" date="2011" name="Stand. Genomic Sci.">
        <title>Non-contiguous finished genome sequence and contextual data of the filamentous soil bacterium Ktedonobacter racemifer type strain (SOSP1-21).</title>
        <authorList>
            <person name="Chang Y.J."/>
            <person name="Land M."/>
            <person name="Hauser L."/>
            <person name="Chertkov O."/>
            <person name="Del Rio T.G."/>
            <person name="Nolan M."/>
            <person name="Copeland A."/>
            <person name="Tice H."/>
            <person name="Cheng J.F."/>
            <person name="Lucas S."/>
            <person name="Han C."/>
            <person name="Goodwin L."/>
            <person name="Pitluck S."/>
            <person name="Ivanova N."/>
            <person name="Ovchinikova G."/>
            <person name="Pati A."/>
            <person name="Chen A."/>
            <person name="Palaniappan K."/>
            <person name="Mavromatis K."/>
            <person name="Liolios K."/>
            <person name="Brettin T."/>
            <person name="Fiebig A."/>
            <person name="Rohde M."/>
            <person name="Abt B."/>
            <person name="Goker M."/>
            <person name="Detter J.C."/>
            <person name="Woyke T."/>
            <person name="Bristow J."/>
            <person name="Eisen J.A."/>
            <person name="Markowitz V."/>
            <person name="Hugenholtz P."/>
            <person name="Kyrpides N.C."/>
            <person name="Klenk H.P."/>
            <person name="Lapidus A."/>
        </authorList>
    </citation>
    <scope>NUCLEOTIDE SEQUENCE [LARGE SCALE GENOMIC DNA]</scope>
    <source>
        <strain evidence="3">DSM 44963</strain>
    </source>
</reference>
<gene>
    <name evidence="2" type="ORF">Krac_1534</name>
</gene>
<evidence type="ECO:0000256" key="1">
    <source>
        <dbReference type="SAM" id="MobiDB-lite"/>
    </source>
</evidence>
<accession>D6U217</accession>
<dbReference type="Proteomes" id="UP000004508">
    <property type="component" value="Unassembled WGS sequence"/>
</dbReference>
<dbReference type="EMBL" id="ADVG01000004">
    <property type="protein sequence ID" value="EFH80901.1"/>
    <property type="molecule type" value="Genomic_DNA"/>
</dbReference>
<feature type="region of interest" description="Disordered" evidence="1">
    <location>
        <begin position="1"/>
        <end position="28"/>
    </location>
</feature>
<comment type="caution">
    <text evidence="2">The sequence shown here is derived from an EMBL/GenBank/DDBJ whole genome shotgun (WGS) entry which is preliminary data.</text>
</comment>
<organism evidence="2 3">
    <name type="scientific">Ktedonobacter racemifer DSM 44963</name>
    <dbReference type="NCBI Taxonomy" id="485913"/>
    <lineage>
        <taxon>Bacteria</taxon>
        <taxon>Bacillati</taxon>
        <taxon>Chloroflexota</taxon>
        <taxon>Ktedonobacteria</taxon>
        <taxon>Ktedonobacterales</taxon>
        <taxon>Ktedonobacteraceae</taxon>
        <taxon>Ktedonobacter</taxon>
    </lineage>
</organism>
<dbReference type="RefSeq" id="WP_007917963.1">
    <property type="nucleotide sequence ID" value="NZ_ADVG01000004.1"/>
</dbReference>
<name>D6U217_KTERA</name>